<accession>A0ABT5KZL4</accession>
<evidence type="ECO:0000259" key="4">
    <source>
        <dbReference type="Pfam" id="PF17954"/>
    </source>
</evidence>
<feature type="domain" description="Quercetin 2,3-dioxygenase C-terminal cupin" evidence="4">
    <location>
        <begin position="156"/>
        <end position="241"/>
    </location>
</feature>
<keyword evidence="6" id="KW-1185">Reference proteome</keyword>
<dbReference type="InterPro" id="IPR012093">
    <property type="entry name" value="Pirin"/>
</dbReference>
<dbReference type="PANTHER" id="PTHR43212">
    <property type="entry name" value="QUERCETIN 2,3-DIOXYGENASE"/>
    <property type="match status" value="1"/>
</dbReference>
<proteinExistence type="inferred from homology"/>
<name>A0ABT5KZL4_9BURK</name>
<dbReference type="CDD" id="cd02910">
    <property type="entry name" value="cupin_Yhhw_N"/>
    <property type="match status" value="1"/>
</dbReference>
<dbReference type="Proteomes" id="UP001219862">
    <property type="component" value="Unassembled WGS sequence"/>
</dbReference>
<dbReference type="RefSeq" id="WP_273598316.1">
    <property type="nucleotide sequence ID" value="NZ_JAQQXS010000022.1"/>
</dbReference>
<dbReference type="InterPro" id="IPR041602">
    <property type="entry name" value="Quercetinase_C"/>
</dbReference>
<dbReference type="EMBL" id="JAQQXS010000022">
    <property type="protein sequence ID" value="MDC8787177.1"/>
    <property type="molecule type" value="Genomic_DNA"/>
</dbReference>
<dbReference type="InterPro" id="IPR003829">
    <property type="entry name" value="Pirin_N_dom"/>
</dbReference>
<evidence type="ECO:0000256" key="1">
    <source>
        <dbReference type="ARBA" id="ARBA00008416"/>
    </source>
</evidence>
<dbReference type="CDD" id="cd20311">
    <property type="entry name" value="cupin_Yhhw_C"/>
    <property type="match status" value="1"/>
</dbReference>
<dbReference type="Pfam" id="PF02678">
    <property type="entry name" value="Pirin"/>
    <property type="match status" value="1"/>
</dbReference>
<dbReference type="SUPFAM" id="SSF51182">
    <property type="entry name" value="RmlC-like cupins"/>
    <property type="match status" value="1"/>
</dbReference>
<protein>
    <submittedName>
        <fullName evidence="5">Pirin family protein</fullName>
    </submittedName>
</protein>
<gene>
    <name evidence="5" type="ORF">PRZ01_18465</name>
</gene>
<comment type="caution">
    <text evidence="5">The sequence shown here is derived from an EMBL/GenBank/DDBJ whole genome shotgun (WGS) entry which is preliminary data.</text>
</comment>
<dbReference type="InterPro" id="IPR014710">
    <property type="entry name" value="RmlC-like_jellyroll"/>
</dbReference>
<dbReference type="Pfam" id="PF17954">
    <property type="entry name" value="Pirin_C_2"/>
    <property type="match status" value="1"/>
</dbReference>
<evidence type="ECO:0000313" key="6">
    <source>
        <dbReference type="Proteomes" id="UP001219862"/>
    </source>
</evidence>
<reference evidence="5 6" key="1">
    <citation type="submission" date="2022-10" db="EMBL/GenBank/DDBJ databases">
        <title>paucibacter sp. hw8 Genome sequencing.</title>
        <authorList>
            <person name="Park S."/>
        </authorList>
    </citation>
    <scope>NUCLEOTIDE SEQUENCE [LARGE SCALE GENOMIC DNA]</scope>
    <source>
        <strain evidence="6">hw8</strain>
    </source>
</reference>
<evidence type="ECO:0000313" key="5">
    <source>
        <dbReference type="EMBL" id="MDC8787177.1"/>
    </source>
</evidence>
<dbReference type="InterPro" id="IPR011051">
    <property type="entry name" value="RmlC_Cupin_sf"/>
</dbReference>
<comment type="similarity">
    <text evidence="1 2">Belongs to the pirin family.</text>
</comment>
<sequence>MLELIKSCSRGHADHGWLKSFHSFSFADYYNPARMGFGSLRVINEDRIAPGTGFGTHGHRDMEIISYVLKGELAHKDSMGNGQTGASSGKADGVIRPGDVQRMSAGKGVMHSEFNHAQGQETHFLQIWIQPDELGVSPSYEQRHFSDAEKRGALRLVASPDGAAESVRIHSDTRLYAGLLDGAEQTSLTLAPGRQAYVHVIRGQLSVNGKVLSGGDAAQITQDAAVDLSQGVDAEVLVFDLAG</sequence>
<evidence type="ECO:0000259" key="3">
    <source>
        <dbReference type="Pfam" id="PF02678"/>
    </source>
</evidence>
<dbReference type="PIRSF" id="PIRSF006232">
    <property type="entry name" value="Pirin"/>
    <property type="match status" value="1"/>
</dbReference>
<organism evidence="5 6">
    <name type="scientific">Roseateles koreensis</name>
    <dbReference type="NCBI Taxonomy" id="2987526"/>
    <lineage>
        <taxon>Bacteria</taxon>
        <taxon>Pseudomonadati</taxon>
        <taxon>Pseudomonadota</taxon>
        <taxon>Betaproteobacteria</taxon>
        <taxon>Burkholderiales</taxon>
        <taxon>Sphaerotilaceae</taxon>
        <taxon>Roseateles</taxon>
    </lineage>
</organism>
<evidence type="ECO:0000256" key="2">
    <source>
        <dbReference type="RuleBase" id="RU003457"/>
    </source>
</evidence>
<feature type="domain" description="Pirin N-terminal" evidence="3">
    <location>
        <begin position="13"/>
        <end position="129"/>
    </location>
</feature>
<dbReference type="PANTHER" id="PTHR43212:SF3">
    <property type="entry name" value="QUERCETIN 2,3-DIOXYGENASE"/>
    <property type="match status" value="1"/>
</dbReference>
<dbReference type="Gene3D" id="2.60.120.10">
    <property type="entry name" value="Jelly Rolls"/>
    <property type="match status" value="2"/>
</dbReference>